<evidence type="ECO:0000313" key="18">
    <source>
        <dbReference type="EMBL" id="KAH7289414.1"/>
    </source>
</evidence>
<comment type="subcellular location">
    <subcellularLocation>
        <location evidence="3 12">Membrane</location>
    </subcellularLocation>
</comment>
<dbReference type="Pfam" id="PF00732">
    <property type="entry name" value="GMC_oxred_N"/>
    <property type="match status" value="1"/>
</dbReference>
<dbReference type="EC" id="1.1.3.20" evidence="5 12"/>
<dbReference type="InterPro" id="IPR007867">
    <property type="entry name" value="GMC_OxRtase_C"/>
</dbReference>
<dbReference type="PANTHER" id="PTHR46056">
    <property type="entry name" value="LONG-CHAIN-ALCOHOL OXIDASE"/>
    <property type="match status" value="1"/>
</dbReference>
<reference evidence="18" key="1">
    <citation type="submission" date="2021-08" db="EMBL/GenBank/DDBJ databases">
        <title>WGS assembly of Ceratopteris richardii.</title>
        <authorList>
            <person name="Marchant D.B."/>
            <person name="Chen G."/>
            <person name="Jenkins J."/>
            <person name="Shu S."/>
            <person name="Leebens-Mack J."/>
            <person name="Grimwood J."/>
            <person name="Schmutz J."/>
            <person name="Soltis P."/>
            <person name="Soltis D."/>
            <person name="Chen Z.-H."/>
        </authorList>
    </citation>
    <scope>NUCLEOTIDE SEQUENCE</scope>
    <source>
        <strain evidence="18">Whitten #5841</strain>
        <tissue evidence="18">Leaf</tissue>
    </source>
</reference>
<keyword evidence="11 12" id="KW-0472">Membrane</keyword>
<dbReference type="AlphaFoldDB" id="A0A8T2R0P4"/>
<gene>
    <name evidence="18" type="ORF">KP509_30G000700</name>
</gene>
<dbReference type="SUPFAM" id="SSF51905">
    <property type="entry name" value="FAD/NAD(P)-binding domain"/>
    <property type="match status" value="1"/>
</dbReference>
<evidence type="ECO:0000256" key="7">
    <source>
        <dbReference type="ARBA" id="ARBA00022692"/>
    </source>
</evidence>
<keyword evidence="8 14" id="KW-0274">FAD</keyword>
<keyword evidence="19" id="KW-1185">Reference proteome</keyword>
<dbReference type="InterPro" id="IPR000172">
    <property type="entry name" value="GMC_OxRdtase_N"/>
</dbReference>
<dbReference type="OMA" id="HEHNTTE"/>
<evidence type="ECO:0000256" key="8">
    <source>
        <dbReference type="ARBA" id="ARBA00022827"/>
    </source>
</evidence>
<evidence type="ECO:0000259" key="16">
    <source>
        <dbReference type="Pfam" id="PF00732"/>
    </source>
</evidence>
<keyword evidence="9" id="KW-1133">Transmembrane helix</keyword>
<evidence type="ECO:0000259" key="17">
    <source>
        <dbReference type="Pfam" id="PF05199"/>
    </source>
</evidence>
<evidence type="ECO:0000256" key="6">
    <source>
        <dbReference type="ARBA" id="ARBA00022630"/>
    </source>
</evidence>
<comment type="caution">
    <text evidence="18">The sequence shown here is derived from an EMBL/GenBank/DDBJ whole genome shotgun (WGS) entry which is preliminary data.</text>
</comment>
<comment type="function">
    <text evidence="2 12">Long-chain fatty alcohol oxidase involved in the omega-oxidation pathway of lipid degradation.</text>
</comment>
<evidence type="ECO:0000256" key="3">
    <source>
        <dbReference type="ARBA" id="ARBA00004370"/>
    </source>
</evidence>
<proteinExistence type="inferred from homology"/>
<evidence type="ECO:0000256" key="9">
    <source>
        <dbReference type="ARBA" id="ARBA00022989"/>
    </source>
</evidence>
<dbReference type="PANTHER" id="PTHR46056:SF12">
    <property type="entry name" value="LONG-CHAIN-ALCOHOL OXIDASE"/>
    <property type="match status" value="1"/>
</dbReference>
<organism evidence="18 19">
    <name type="scientific">Ceratopteris richardii</name>
    <name type="common">Triangle waterfern</name>
    <dbReference type="NCBI Taxonomy" id="49495"/>
    <lineage>
        <taxon>Eukaryota</taxon>
        <taxon>Viridiplantae</taxon>
        <taxon>Streptophyta</taxon>
        <taxon>Embryophyta</taxon>
        <taxon>Tracheophyta</taxon>
        <taxon>Polypodiopsida</taxon>
        <taxon>Polypodiidae</taxon>
        <taxon>Polypodiales</taxon>
        <taxon>Pteridineae</taxon>
        <taxon>Pteridaceae</taxon>
        <taxon>Parkerioideae</taxon>
        <taxon>Ceratopteris</taxon>
    </lineage>
</organism>
<dbReference type="Proteomes" id="UP000825935">
    <property type="component" value="Chromosome 30"/>
</dbReference>
<evidence type="ECO:0000256" key="2">
    <source>
        <dbReference type="ARBA" id="ARBA00003842"/>
    </source>
</evidence>
<evidence type="ECO:0000256" key="1">
    <source>
        <dbReference type="ARBA" id="ARBA00000920"/>
    </source>
</evidence>
<dbReference type="EMBL" id="CM035435">
    <property type="protein sequence ID" value="KAH7289414.1"/>
    <property type="molecule type" value="Genomic_DNA"/>
</dbReference>
<dbReference type="Gene3D" id="3.50.50.60">
    <property type="entry name" value="FAD/NAD(P)-binding domain"/>
    <property type="match status" value="2"/>
</dbReference>
<feature type="active site" description="Proton acceptor" evidence="13">
    <location>
        <position position="682"/>
    </location>
</feature>
<evidence type="ECO:0000256" key="5">
    <source>
        <dbReference type="ARBA" id="ARBA00013125"/>
    </source>
</evidence>
<evidence type="ECO:0000256" key="10">
    <source>
        <dbReference type="ARBA" id="ARBA00023002"/>
    </source>
</evidence>
<feature type="region of interest" description="Disordered" evidence="15">
    <location>
        <begin position="1"/>
        <end position="21"/>
    </location>
</feature>
<evidence type="ECO:0000256" key="4">
    <source>
        <dbReference type="ARBA" id="ARBA00010790"/>
    </source>
</evidence>
<evidence type="ECO:0000256" key="11">
    <source>
        <dbReference type="ARBA" id="ARBA00023136"/>
    </source>
</evidence>
<name>A0A8T2R0P4_CERRI</name>
<comment type="catalytic activity">
    <reaction evidence="1 12">
        <text>a long-chain primary fatty alcohol + O2 = a long-chain fatty aldehyde + H2O2</text>
        <dbReference type="Rhea" id="RHEA:22756"/>
        <dbReference type="ChEBI" id="CHEBI:15379"/>
        <dbReference type="ChEBI" id="CHEBI:16240"/>
        <dbReference type="ChEBI" id="CHEBI:17176"/>
        <dbReference type="ChEBI" id="CHEBI:77396"/>
        <dbReference type="EC" id="1.1.3.20"/>
    </reaction>
</comment>
<dbReference type="GO" id="GO:0050660">
    <property type="term" value="F:flavin adenine dinucleotide binding"/>
    <property type="evidence" value="ECO:0007669"/>
    <property type="project" value="InterPro"/>
</dbReference>
<dbReference type="PIRSF" id="PIRSF028937">
    <property type="entry name" value="Lg_Ch_AO"/>
    <property type="match status" value="1"/>
</dbReference>
<evidence type="ECO:0000256" key="12">
    <source>
        <dbReference type="PIRNR" id="PIRNR028937"/>
    </source>
</evidence>
<comment type="similarity">
    <text evidence="4 12">Belongs to the GMC oxidoreductase family.</text>
</comment>
<evidence type="ECO:0000313" key="19">
    <source>
        <dbReference type="Proteomes" id="UP000825935"/>
    </source>
</evidence>
<keyword evidence="7" id="KW-0812">Transmembrane</keyword>
<sequence length="747" mass="81582">MFRSNQTRETQLMDTSRKLEEDTKFEKGGVLPMSHPLLTGSQPPHRASLSPRLMEMLEAISDTVYPMYRPYPVPFEPSSKKELDWDVPMHVAGLLSRLLTPSQLIVVRCFLYMLSTKLGTLVFCGSNALLGQFPFLEAFPKLPFEKKEQCMRGWATSPSVFMQSLFKILKGAVGFSIFAWADITGHNPIWNEIGYYLPREVLCKSSKRPLDGKVIDTKKETMLHERLRDLGFFTDMNQTEGRQNVDVSVHCDVVVIGSGSGGGVVAGLLAKAGFKVLVLEKGSYFARGDYSLIEGYSGLEMMEGPVALISKDGSVTVKAGSTVGGGSAINWSACLRTPDHVLKEWAINEKLELFKSDKYQEALDAVCARINVKVGTGKESLQNRVFREGCARIGYTVEDVPCNVIGDHYCGWCEFGCVTGAKQSTAETWLVDAVHAGSLILTGCKVQKILHCKGKKKGRQATGVIADIPNGKLHVYARAVVAAAGALQTPLILRRSGLKNHHIGCNLHLHPSIIAWGYLPAQTDDGEIERTFEGGIITACCHELALERSGYGAILECPSIHPGAFSFIAPWASAAHFKQIMQRYSRTSLVFTLTRDHTCGTVSEGYNGSVIIDYRMSQEDKAMSLHALQSAVRVLAASPGVTEVGTMSMDADSSDPAHVEDYVARIISRGIKGINYSVSSAHQMGTCRMGIDPNTSVVDANGECWEVEGLFVCDTSVFPTALGVNPMVTCEAIAFCTSQNIIDFLRS</sequence>
<feature type="compositionally biased region" description="Polar residues" evidence="15">
    <location>
        <begin position="1"/>
        <end position="14"/>
    </location>
</feature>
<keyword evidence="10 12" id="KW-0560">Oxidoreductase</keyword>
<feature type="binding site" evidence="14">
    <location>
        <begin position="251"/>
        <end position="266"/>
    </location>
    <ligand>
        <name>FAD</name>
        <dbReference type="ChEBI" id="CHEBI:57692"/>
    </ligand>
</feature>
<dbReference type="OrthoDB" id="269227at2759"/>
<dbReference type="Pfam" id="PF05199">
    <property type="entry name" value="GMC_oxred_C"/>
    <property type="match status" value="1"/>
</dbReference>
<feature type="domain" description="Glucose-methanol-choline oxidoreductase N-terminal" evidence="16">
    <location>
        <begin position="302"/>
        <end position="511"/>
    </location>
</feature>
<dbReference type="InterPro" id="IPR012400">
    <property type="entry name" value="Long_Oxdase"/>
</dbReference>
<protein>
    <recommendedName>
        <fullName evidence="5 12">Long-chain-alcohol oxidase</fullName>
        <ecNumber evidence="5 12">1.1.3.20</ecNumber>
    </recommendedName>
</protein>
<evidence type="ECO:0000256" key="15">
    <source>
        <dbReference type="SAM" id="MobiDB-lite"/>
    </source>
</evidence>
<dbReference type="InterPro" id="IPR036188">
    <property type="entry name" value="FAD/NAD-bd_sf"/>
</dbReference>
<feature type="domain" description="Glucose-methanol-choline oxidoreductase C-terminal" evidence="17">
    <location>
        <begin position="610"/>
        <end position="734"/>
    </location>
</feature>
<dbReference type="GO" id="GO:0046577">
    <property type="term" value="F:long-chain-alcohol oxidase activity"/>
    <property type="evidence" value="ECO:0007669"/>
    <property type="project" value="UniProtKB-EC"/>
</dbReference>
<accession>A0A8T2R0P4</accession>
<evidence type="ECO:0000256" key="13">
    <source>
        <dbReference type="PIRSR" id="PIRSR028937-1"/>
    </source>
</evidence>
<evidence type="ECO:0000256" key="14">
    <source>
        <dbReference type="PIRSR" id="PIRSR028937-2"/>
    </source>
</evidence>
<keyword evidence="6" id="KW-0285">Flavoprotein</keyword>
<dbReference type="GO" id="GO:0016020">
    <property type="term" value="C:membrane"/>
    <property type="evidence" value="ECO:0007669"/>
    <property type="project" value="UniProtKB-SubCell"/>
</dbReference>